<sequence length="196" mass="21038">MRKRDGMSDTSLVDPGSEKRIDEVADALQKRGGSATSADVAADLGIHPSTARFHLDRLVEQGRVETTRQHRTTRGRPHTVFTLVNDEGPRAYRLLAQMLVEEVATSDDPAGTATRIGQRWGHHRPGNLVAVLDEMGFSPAPEDEGIVLRHCPFLDLALGHPQVVCALHCGVVEGVTGKTATIDANPGGKCVIHTAA</sequence>
<organism evidence="2 3">
    <name type="scientific">Cutibacterium avidum</name>
    <dbReference type="NCBI Taxonomy" id="33010"/>
    <lineage>
        <taxon>Bacteria</taxon>
        <taxon>Bacillati</taxon>
        <taxon>Actinomycetota</taxon>
        <taxon>Actinomycetes</taxon>
        <taxon>Propionibacteriales</taxon>
        <taxon>Propionibacteriaceae</taxon>
        <taxon>Cutibacterium</taxon>
    </lineage>
</organism>
<dbReference type="SUPFAM" id="SSF46785">
    <property type="entry name" value="Winged helix' DNA-binding domain"/>
    <property type="match status" value="1"/>
</dbReference>
<dbReference type="Gene3D" id="1.10.10.10">
    <property type="entry name" value="Winged helix-like DNA-binding domain superfamily/Winged helix DNA-binding domain"/>
    <property type="match status" value="1"/>
</dbReference>
<dbReference type="AlphaFoldDB" id="A0AB35XIS0"/>
<dbReference type="InterPro" id="IPR036390">
    <property type="entry name" value="WH_DNA-bd_sf"/>
</dbReference>
<comment type="caution">
    <text evidence="2">The sequence shown here is derived from an EMBL/GenBank/DDBJ whole genome shotgun (WGS) entry which is preliminary data.</text>
</comment>
<dbReference type="InterPro" id="IPR011991">
    <property type="entry name" value="ArsR-like_HTH"/>
</dbReference>
<evidence type="ECO:0000313" key="3">
    <source>
        <dbReference type="Proteomes" id="UP001309299"/>
    </source>
</evidence>
<accession>A0AB35XIS0</accession>
<name>A0AB35XIS0_9ACTN</name>
<dbReference type="InterPro" id="IPR005471">
    <property type="entry name" value="Tscrpt_reg_IclR_N"/>
</dbReference>
<dbReference type="EMBL" id="JBAKUA010000002">
    <property type="protein sequence ID" value="MEH1545743.1"/>
    <property type="molecule type" value="Genomic_DNA"/>
</dbReference>
<dbReference type="CDD" id="cd00090">
    <property type="entry name" value="HTH_ARSR"/>
    <property type="match status" value="1"/>
</dbReference>
<dbReference type="Proteomes" id="UP001309299">
    <property type="component" value="Unassembled WGS sequence"/>
</dbReference>
<protein>
    <submittedName>
        <fullName evidence="2">Helix-turn-helix domain-containing protein</fullName>
    </submittedName>
</protein>
<dbReference type="RefSeq" id="WP_016666674.1">
    <property type="nucleotide sequence ID" value="NZ_AP024308.1"/>
</dbReference>
<dbReference type="InterPro" id="IPR036388">
    <property type="entry name" value="WH-like_DNA-bd_sf"/>
</dbReference>
<reference evidence="2" key="1">
    <citation type="submission" date="2024-02" db="EMBL/GenBank/DDBJ databases">
        <title>Bacterial skin colonization with Propionibacterium avidum as a risk factor for Periprosthetic Joint Infections - a single-center prospective study.</title>
        <authorList>
            <person name="Achermann Y."/>
        </authorList>
    </citation>
    <scope>NUCLEOTIDE SEQUENCE</scope>
    <source>
        <strain evidence="2">PAVI-2017310195</strain>
    </source>
</reference>
<dbReference type="GO" id="GO:0003677">
    <property type="term" value="F:DNA binding"/>
    <property type="evidence" value="ECO:0007669"/>
    <property type="project" value="InterPro"/>
</dbReference>
<proteinExistence type="predicted"/>
<dbReference type="Pfam" id="PF09339">
    <property type="entry name" value="HTH_IclR"/>
    <property type="match status" value="1"/>
</dbReference>
<dbReference type="GO" id="GO:0006355">
    <property type="term" value="P:regulation of DNA-templated transcription"/>
    <property type="evidence" value="ECO:0007669"/>
    <property type="project" value="InterPro"/>
</dbReference>
<gene>
    <name evidence="2" type="ORF">V7F78_01655</name>
</gene>
<evidence type="ECO:0000313" key="2">
    <source>
        <dbReference type="EMBL" id="MEH1545743.1"/>
    </source>
</evidence>
<feature type="domain" description="HTH iclR-type" evidence="1">
    <location>
        <begin position="26"/>
        <end position="66"/>
    </location>
</feature>
<evidence type="ECO:0000259" key="1">
    <source>
        <dbReference type="Pfam" id="PF09339"/>
    </source>
</evidence>